<feature type="compositionally biased region" description="Polar residues" evidence="1">
    <location>
        <begin position="542"/>
        <end position="552"/>
    </location>
</feature>
<feature type="compositionally biased region" description="Basic and acidic residues" evidence="1">
    <location>
        <begin position="476"/>
        <end position="488"/>
    </location>
</feature>
<dbReference type="SUPFAM" id="SSF48371">
    <property type="entry name" value="ARM repeat"/>
    <property type="match status" value="1"/>
</dbReference>
<accession>A0AAV4D7B0</accession>
<name>A0AAV4D7B0_9GAST</name>
<dbReference type="AlphaFoldDB" id="A0AAV4D7B0"/>
<keyword evidence="3" id="KW-1185">Reference proteome</keyword>
<dbReference type="EMBL" id="BLXT01007574">
    <property type="protein sequence ID" value="GFO40032.1"/>
    <property type="molecule type" value="Genomic_DNA"/>
</dbReference>
<evidence type="ECO:0000313" key="3">
    <source>
        <dbReference type="Proteomes" id="UP000735302"/>
    </source>
</evidence>
<dbReference type="InterPro" id="IPR016024">
    <property type="entry name" value="ARM-type_fold"/>
</dbReference>
<proteinExistence type="predicted"/>
<gene>
    <name evidence="2" type="ORF">PoB_006653700</name>
</gene>
<feature type="region of interest" description="Disordered" evidence="1">
    <location>
        <begin position="464"/>
        <end position="582"/>
    </location>
</feature>
<dbReference type="PANTHER" id="PTHR34105:SF1">
    <property type="entry name" value="PROLINE-, GLUTAMIC ACID- AND LEUCINE-RICH PROTEIN 1"/>
    <property type="match status" value="1"/>
</dbReference>
<feature type="compositionally biased region" description="Basic and acidic residues" evidence="1">
    <location>
        <begin position="519"/>
        <end position="541"/>
    </location>
</feature>
<dbReference type="PANTHER" id="PTHR34105">
    <property type="entry name" value="PROLINE-, GLUTAMIC ACID- AND LEUCINE-RICH PROTEIN 1"/>
    <property type="match status" value="1"/>
</dbReference>
<protein>
    <submittedName>
        <fullName evidence="2">Proline-, glutamic acid- and leucine-rich protein 1</fullName>
    </submittedName>
</protein>
<dbReference type="GO" id="GO:0006364">
    <property type="term" value="P:rRNA processing"/>
    <property type="evidence" value="ECO:0007669"/>
    <property type="project" value="TreeGrafter"/>
</dbReference>
<evidence type="ECO:0000256" key="1">
    <source>
        <dbReference type="SAM" id="MobiDB-lite"/>
    </source>
</evidence>
<evidence type="ECO:0000313" key="2">
    <source>
        <dbReference type="EMBL" id="GFO40032.1"/>
    </source>
</evidence>
<feature type="region of interest" description="Disordered" evidence="1">
    <location>
        <begin position="238"/>
        <end position="270"/>
    </location>
</feature>
<reference evidence="2 3" key="1">
    <citation type="journal article" date="2021" name="Elife">
        <title>Chloroplast acquisition without the gene transfer in kleptoplastic sea slugs, Plakobranchus ocellatus.</title>
        <authorList>
            <person name="Maeda T."/>
            <person name="Takahashi S."/>
            <person name="Yoshida T."/>
            <person name="Shimamura S."/>
            <person name="Takaki Y."/>
            <person name="Nagai Y."/>
            <person name="Toyoda A."/>
            <person name="Suzuki Y."/>
            <person name="Arimoto A."/>
            <person name="Ishii H."/>
            <person name="Satoh N."/>
            <person name="Nishiyama T."/>
            <person name="Hasebe M."/>
            <person name="Maruyama T."/>
            <person name="Minagawa J."/>
            <person name="Obokata J."/>
            <person name="Shigenobu S."/>
        </authorList>
    </citation>
    <scope>NUCLEOTIDE SEQUENCE [LARGE SCALE GENOMIC DNA]</scope>
</reference>
<feature type="compositionally biased region" description="Basic and acidic residues" evidence="1">
    <location>
        <begin position="556"/>
        <end position="575"/>
    </location>
</feature>
<organism evidence="2 3">
    <name type="scientific">Plakobranchus ocellatus</name>
    <dbReference type="NCBI Taxonomy" id="259542"/>
    <lineage>
        <taxon>Eukaryota</taxon>
        <taxon>Metazoa</taxon>
        <taxon>Spiralia</taxon>
        <taxon>Lophotrochozoa</taxon>
        <taxon>Mollusca</taxon>
        <taxon>Gastropoda</taxon>
        <taxon>Heterobranchia</taxon>
        <taxon>Euthyneura</taxon>
        <taxon>Panpulmonata</taxon>
        <taxon>Sacoglossa</taxon>
        <taxon>Placobranchoidea</taxon>
        <taxon>Plakobranchidae</taxon>
        <taxon>Plakobranchus</taxon>
    </lineage>
</organism>
<comment type="caution">
    <text evidence="2">The sequence shown here is derived from an EMBL/GenBank/DDBJ whole genome shotgun (WGS) entry which is preliminary data.</text>
</comment>
<dbReference type="GO" id="GO:0005634">
    <property type="term" value="C:nucleus"/>
    <property type="evidence" value="ECO:0007669"/>
    <property type="project" value="TreeGrafter"/>
</dbReference>
<sequence length="600" mass="66749">MAKVASAFTDISFGPPRKPEQWNKYAHKILKTMHHCLSVLYDGVEVEDSISALDESDNTTLPNDAPVSSVAEIFVKHCDSLDKLLSSPTNWPVQIPMNSIINILARCLRVTSADLRSRPSLLELSEVLPELHQSAHAALIQLIVCCGSNVLPQSRTIIDGCIHSIAGSKHIKGESKSNTRAKAYQVLGLILTKFGWGRYLQSLSQLLIQDLISDICVQEASKTQSLVGTAANSSQEVELVAHHKSKKKKKSKKHKGDSYSDFPLPMADDKGSIKKQELSNVKATQQALMLSRLIVERAEYSQVQSLVRNLLNTSKSLQREGPSDSSPYNSEDCRKLLYSAVFACATVRLGCNSNRKDTISHFQATNLALSVLTRASHTETSSEIQNSCRQSLTLLSNTGNLNRPIVRRVLPDEQSTIKDVMEVEKEAERLGEENKSLWKQLVDAQLETETQQRQLEQLQEELALSKSAAHSQPRNTSEKEEKTSRPTNDEPTSQEEEKAKSVTEDEDRNDTSDPEEMDPQERKEKAVIREETISVTEKRFQTDMQSAVNTSSSKRRVLEDSDKQAMKSKKAKTDDEQGAAESDDLQAMIADFVDVAADQD</sequence>
<feature type="compositionally biased region" description="Acidic residues" evidence="1">
    <location>
        <begin position="504"/>
        <end position="518"/>
    </location>
</feature>
<feature type="compositionally biased region" description="Basic residues" evidence="1">
    <location>
        <begin position="242"/>
        <end position="255"/>
    </location>
</feature>
<dbReference type="Proteomes" id="UP000735302">
    <property type="component" value="Unassembled WGS sequence"/>
</dbReference>